<dbReference type="EMBL" id="JAGGLV010000040">
    <property type="protein sequence ID" value="MBP2116243.1"/>
    <property type="molecule type" value="Genomic_DNA"/>
</dbReference>
<dbReference type="Pfam" id="PF13175">
    <property type="entry name" value="AAA_15"/>
    <property type="match status" value="1"/>
</dbReference>
<sequence>MHISKIHMKNFRLLKDTTIDMKNDLSLLIGRNNSGKTSFLCLFEKFYTQTRFNYNDFSLSLRDKIKKIESNTAINELSIQMILEIKYDEEDDLENISEFILDLEPDMNTVKIVFECSINKIRLLKDLSTIGEKDREKYITKNIDNYLEEEVYVFEDYSDLESINRHKLIKKDLKAIKKLINFQIIHAKRDVSSSEENRQSKKALSILTTKFFNNNNKNPNADFTKINELMIEMDGKLDLNYSEFFAAFLKNSKEFLNLQNLQVVSNLQSKELLENSSQVVYGIENNHLPEHLNGLGYMNILYLLLTIEMKKEIFINDKKDINLLFIEEPEAHTHPQMQYIFARKIKNILLEINNLQTVITTHSSHIVSQCDFKDIRYLLKTEDEENIEIKNFYIELSKRYKDKEDFKFLEQYLTIQSAELFFASKIIFIEGTTEKILLPYFINKFDEQNIKMDKSYIPLNSQNISVLEVGANAKSFHEFIDFLNIKTLIITDIDTTKKSYNKNKIVYPACEVSKAQNTSNYTLKHFLKAPEGPDTVEFKAWLEKLVNKTLPNHSENINIAYQELDGTYHGRSFEDAFIHCNLETIKKKRTELQGLKRKEELDEILNIYELTEAILDKKSDFASSILYLALTDEEVDWTIPSYIKGGLSWIAK</sequence>
<feature type="domain" description="Endonuclease GajA/Old nuclease/RecF-like AAA" evidence="1">
    <location>
        <begin position="1"/>
        <end position="367"/>
    </location>
</feature>
<dbReference type="GO" id="GO:0004519">
    <property type="term" value="F:endonuclease activity"/>
    <property type="evidence" value="ECO:0007669"/>
    <property type="project" value="UniProtKB-KW"/>
</dbReference>
<keyword evidence="3" id="KW-0540">Nuclease</keyword>
<dbReference type="SUPFAM" id="SSF52540">
    <property type="entry name" value="P-loop containing nucleoside triphosphate hydrolases"/>
    <property type="match status" value="1"/>
</dbReference>
<dbReference type="InterPro" id="IPR027417">
    <property type="entry name" value="P-loop_NTPase"/>
</dbReference>
<dbReference type="InterPro" id="IPR051396">
    <property type="entry name" value="Bact_Antivir_Def_Nuclease"/>
</dbReference>
<gene>
    <name evidence="3" type="ORF">J2Z70_006460</name>
</gene>
<keyword evidence="3" id="KW-0378">Hydrolase</keyword>
<name>A0ABS4P1R4_9BACL</name>
<evidence type="ECO:0000313" key="4">
    <source>
        <dbReference type="Proteomes" id="UP000773462"/>
    </source>
</evidence>
<dbReference type="Gene3D" id="3.40.50.300">
    <property type="entry name" value="P-loop containing nucleotide triphosphate hydrolases"/>
    <property type="match status" value="1"/>
</dbReference>
<feature type="domain" description="OLD protein-like TOPRIM" evidence="2">
    <location>
        <begin position="421"/>
        <end position="494"/>
    </location>
</feature>
<dbReference type="PANTHER" id="PTHR43581:SF4">
    <property type="entry name" value="ATP_GTP PHOSPHATASE"/>
    <property type="match status" value="1"/>
</dbReference>
<keyword evidence="4" id="KW-1185">Reference proteome</keyword>
<dbReference type="InterPro" id="IPR034139">
    <property type="entry name" value="TOPRIM_OLD"/>
</dbReference>
<keyword evidence="3" id="KW-0255">Endonuclease</keyword>
<dbReference type="Proteomes" id="UP000773462">
    <property type="component" value="Unassembled WGS sequence"/>
</dbReference>
<organism evidence="3 4">
    <name type="scientific">Paenibacillus silagei</name>
    <dbReference type="NCBI Taxonomy" id="1670801"/>
    <lineage>
        <taxon>Bacteria</taxon>
        <taxon>Bacillati</taxon>
        <taxon>Bacillota</taxon>
        <taxon>Bacilli</taxon>
        <taxon>Bacillales</taxon>
        <taxon>Paenibacillaceae</taxon>
        <taxon>Paenibacillus</taxon>
    </lineage>
</organism>
<reference evidence="3 4" key="1">
    <citation type="submission" date="2021-03" db="EMBL/GenBank/DDBJ databases">
        <title>Genomic Encyclopedia of Type Strains, Phase IV (KMG-IV): sequencing the most valuable type-strain genomes for metagenomic binning, comparative biology and taxonomic classification.</title>
        <authorList>
            <person name="Goeker M."/>
        </authorList>
    </citation>
    <scope>NUCLEOTIDE SEQUENCE [LARGE SCALE GENOMIC DNA]</scope>
    <source>
        <strain evidence="3 4">DSM 101953</strain>
    </source>
</reference>
<accession>A0ABS4P1R4</accession>
<dbReference type="InterPro" id="IPR041685">
    <property type="entry name" value="AAA_GajA/Old/RecF-like"/>
</dbReference>
<dbReference type="CDD" id="cd01026">
    <property type="entry name" value="TOPRIM_OLD"/>
    <property type="match status" value="1"/>
</dbReference>
<dbReference type="PANTHER" id="PTHR43581">
    <property type="entry name" value="ATP/GTP PHOSPHATASE"/>
    <property type="match status" value="1"/>
</dbReference>
<proteinExistence type="predicted"/>
<evidence type="ECO:0000313" key="3">
    <source>
        <dbReference type="EMBL" id="MBP2116243.1"/>
    </source>
</evidence>
<evidence type="ECO:0000259" key="1">
    <source>
        <dbReference type="Pfam" id="PF13175"/>
    </source>
</evidence>
<comment type="caution">
    <text evidence="3">The sequence shown here is derived from an EMBL/GenBank/DDBJ whole genome shotgun (WGS) entry which is preliminary data.</text>
</comment>
<evidence type="ECO:0000259" key="2">
    <source>
        <dbReference type="Pfam" id="PF20469"/>
    </source>
</evidence>
<dbReference type="Pfam" id="PF20469">
    <property type="entry name" value="OLD-like_TOPRIM"/>
    <property type="match status" value="1"/>
</dbReference>
<protein>
    <submittedName>
        <fullName evidence="3">ATP-dependent endonuclease of OLD family</fullName>
    </submittedName>
</protein>